<dbReference type="InterPro" id="IPR000847">
    <property type="entry name" value="LysR_HTH_N"/>
</dbReference>
<dbReference type="SUPFAM" id="SSF53850">
    <property type="entry name" value="Periplasmic binding protein-like II"/>
    <property type="match status" value="1"/>
</dbReference>
<dbReference type="GO" id="GO:0003700">
    <property type="term" value="F:DNA-binding transcription factor activity"/>
    <property type="evidence" value="ECO:0007669"/>
    <property type="project" value="InterPro"/>
</dbReference>
<evidence type="ECO:0000256" key="3">
    <source>
        <dbReference type="ARBA" id="ARBA00023125"/>
    </source>
</evidence>
<dbReference type="Pfam" id="PF00126">
    <property type="entry name" value="HTH_1"/>
    <property type="match status" value="1"/>
</dbReference>
<dbReference type="Gene3D" id="3.40.190.290">
    <property type="match status" value="1"/>
</dbReference>
<sequence>MTDYKEYIYAIYQEKSFSKAAKKLYVSQPWLSATVKKVEQQLQIPLFDRSTNPISLTDAGRYYIEQIERIMAIEEEMQRHFNEMRSVNNVELHIGSSMFFCTYVLPKLLTDFCALYPQVTLTFTEGTTSGLTEKLRAGQLDFLLEAECPSGSDIQTFPWASEQIILAVPAHYEINQRLEPYRYTFEGLLRRDELEHRRPPVPLHHFKDEPFLLLKPDNDVHDRSLTLCRNAGFTPNVSLYLSQMMTAYYLVCEGKGITFLRTTIPEFVTPTSGVVFYLLDDPQAFRNIYLSYSRNKTSPIHRQLIEFMRGESPGKNWSRR</sequence>
<dbReference type="Pfam" id="PF03466">
    <property type="entry name" value="LysR_substrate"/>
    <property type="match status" value="1"/>
</dbReference>
<dbReference type="GO" id="GO:0003677">
    <property type="term" value="F:DNA binding"/>
    <property type="evidence" value="ECO:0007669"/>
    <property type="project" value="UniProtKB-KW"/>
</dbReference>
<name>A0A8J6MCQ2_9FIRM</name>
<evidence type="ECO:0000256" key="4">
    <source>
        <dbReference type="ARBA" id="ARBA00023163"/>
    </source>
</evidence>
<dbReference type="PANTHER" id="PTHR30419">
    <property type="entry name" value="HTH-TYPE TRANSCRIPTIONAL REGULATOR YBHD"/>
    <property type="match status" value="1"/>
</dbReference>
<dbReference type="InterPro" id="IPR005119">
    <property type="entry name" value="LysR_subst-bd"/>
</dbReference>
<dbReference type="PRINTS" id="PR00039">
    <property type="entry name" value="HTHLYSR"/>
</dbReference>
<evidence type="ECO:0000259" key="5">
    <source>
        <dbReference type="PROSITE" id="PS50931"/>
    </source>
</evidence>
<dbReference type="EMBL" id="JACOPO010000002">
    <property type="protein sequence ID" value="MBC5722076.1"/>
    <property type="molecule type" value="Genomic_DNA"/>
</dbReference>
<dbReference type="GO" id="GO:0005829">
    <property type="term" value="C:cytosol"/>
    <property type="evidence" value="ECO:0007669"/>
    <property type="project" value="TreeGrafter"/>
</dbReference>
<keyword evidence="7" id="KW-1185">Reference proteome</keyword>
<dbReference type="InterPro" id="IPR050950">
    <property type="entry name" value="HTH-type_LysR_regulators"/>
</dbReference>
<reference evidence="6" key="1">
    <citation type="submission" date="2020-08" db="EMBL/GenBank/DDBJ databases">
        <title>Genome public.</title>
        <authorList>
            <person name="Liu C."/>
            <person name="Sun Q."/>
        </authorList>
    </citation>
    <scope>NUCLEOTIDE SEQUENCE</scope>
    <source>
        <strain evidence="6">NSJ-23</strain>
    </source>
</reference>
<dbReference type="AlphaFoldDB" id="A0A8J6MCQ2"/>
<dbReference type="Proteomes" id="UP000628736">
    <property type="component" value="Unassembled WGS sequence"/>
</dbReference>
<comment type="similarity">
    <text evidence="1">Belongs to the LysR transcriptional regulatory family.</text>
</comment>
<gene>
    <name evidence="6" type="ORF">H8S11_04510</name>
</gene>
<evidence type="ECO:0000256" key="2">
    <source>
        <dbReference type="ARBA" id="ARBA00023015"/>
    </source>
</evidence>
<evidence type="ECO:0000313" key="7">
    <source>
        <dbReference type="Proteomes" id="UP000628736"/>
    </source>
</evidence>
<keyword evidence="4" id="KW-0804">Transcription</keyword>
<dbReference type="PROSITE" id="PS50931">
    <property type="entry name" value="HTH_LYSR"/>
    <property type="match status" value="1"/>
</dbReference>
<dbReference type="InterPro" id="IPR036388">
    <property type="entry name" value="WH-like_DNA-bd_sf"/>
</dbReference>
<dbReference type="RefSeq" id="WP_147572762.1">
    <property type="nucleotide sequence ID" value="NZ_JACOPO010000002.1"/>
</dbReference>
<dbReference type="CDD" id="cd05466">
    <property type="entry name" value="PBP2_LTTR_substrate"/>
    <property type="match status" value="1"/>
</dbReference>
<dbReference type="Gene3D" id="1.10.10.10">
    <property type="entry name" value="Winged helix-like DNA-binding domain superfamily/Winged helix DNA-binding domain"/>
    <property type="match status" value="1"/>
</dbReference>
<organism evidence="6 7">
    <name type="scientific">Flintibacter hominis</name>
    <dbReference type="NCBI Taxonomy" id="2763048"/>
    <lineage>
        <taxon>Bacteria</taxon>
        <taxon>Bacillati</taxon>
        <taxon>Bacillota</taxon>
        <taxon>Clostridia</taxon>
        <taxon>Eubacteriales</taxon>
        <taxon>Flintibacter</taxon>
    </lineage>
</organism>
<proteinExistence type="inferred from homology"/>
<accession>A0A8J6MCQ2</accession>
<protein>
    <submittedName>
        <fullName evidence="6">LysR family transcriptional regulator</fullName>
    </submittedName>
</protein>
<keyword evidence="2" id="KW-0805">Transcription regulation</keyword>
<evidence type="ECO:0000256" key="1">
    <source>
        <dbReference type="ARBA" id="ARBA00009437"/>
    </source>
</evidence>
<dbReference type="SUPFAM" id="SSF46785">
    <property type="entry name" value="Winged helix' DNA-binding domain"/>
    <property type="match status" value="1"/>
</dbReference>
<feature type="domain" description="HTH lysR-type" evidence="5">
    <location>
        <begin position="6"/>
        <end position="57"/>
    </location>
</feature>
<dbReference type="FunFam" id="1.10.10.10:FF:000001">
    <property type="entry name" value="LysR family transcriptional regulator"/>
    <property type="match status" value="1"/>
</dbReference>
<keyword evidence="3" id="KW-0238">DNA-binding</keyword>
<evidence type="ECO:0000313" key="6">
    <source>
        <dbReference type="EMBL" id="MBC5722076.1"/>
    </source>
</evidence>
<dbReference type="InterPro" id="IPR036390">
    <property type="entry name" value="WH_DNA-bd_sf"/>
</dbReference>
<comment type="caution">
    <text evidence="6">The sequence shown here is derived from an EMBL/GenBank/DDBJ whole genome shotgun (WGS) entry which is preliminary data.</text>
</comment>